<dbReference type="GO" id="GO:0036440">
    <property type="term" value="F:citrate synthase activity"/>
    <property type="evidence" value="ECO:0007669"/>
    <property type="project" value="UniProtKB-EC"/>
</dbReference>
<dbReference type="PANTHER" id="PTHR11739:SF4">
    <property type="entry name" value="CITRATE SYNTHASE, PEROXISOMAL"/>
    <property type="match status" value="1"/>
</dbReference>
<dbReference type="Pfam" id="PF00285">
    <property type="entry name" value="Citrate_synt"/>
    <property type="match status" value="1"/>
</dbReference>
<dbReference type="AlphaFoldDB" id="A0A7C5QED1"/>
<dbReference type="Gene3D" id="1.10.580.10">
    <property type="entry name" value="Citrate Synthase, domain 1"/>
    <property type="match status" value="1"/>
</dbReference>
<dbReference type="PANTHER" id="PTHR11739">
    <property type="entry name" value="CITRATE SYNTHASE"/>
    <property type="match status" value="1"/>
</dbReference>
<comment type="similarity">
    <text evidence="2 6 8">Belongs to the citrate synthase family.</text>
</comment>
<comment type="caution">
    <text evidence="9">The sequence shown here is derived from an EMBL/GenBank/DDBJ whole genome shotgun (WGS) entry which is preliminary data.</text>
</comment>
<keyword evidence="4 6" id="KW-0808">Transferase</keyword>
<evidence type="ECO:0000256" key="8">
    <source>
        <dbReference type="RuleBase" id="RU000441"/>
    </source>
</evidence>
<name>A0A7C5QED1_CALS0</name>
<dbReference type="InterPro" id="IPR011278">
    <property type="entry name" value="2-MeCitrate/Citrate_synth_II"/>
</dbReference>
<evidence type="ECO:0000256" key="7">
    <source>
        <dbReference type="PIRSR" id="PIRSR001369-1"/>
    </source>
</evidence>
<dbReference type="NCBIfam" id="TIGR01800">
    <property type="entry name" value="cit_synth_II"/>
    <property type="match status" value="1"/>
</dbReference>
<dbReference type="InterPro" id="IPR016143">
    <property type="entry name" value="Citrate_synth-like_sm_a-sub"/>
</dbReference>
<dbReference type="EC" id="2.3.3.16" evidence="6"/>
<evidence type="ECO:0000256" key="6">
    <source>
        <dbReference type="PIRNR" id="PIRNR001369"/>
    </source>
</evidence>
<dbReference type="PIRSF" id="PIRSF001369">
    <property type="entry name" value="Citrate_synth"/>
    <property type="match status" value="1"/>
</dbReference>
<evidence type="ECO:0000313" key="9">
    <source>
        <dbReference type="EMBL" id="HHK68432.1"/>
    </source>
</evidence>
<comment type="pathway">
    <text evidence="1">Carbohydrate metabolism; tricarboxylic acid cycle.</text>
</comment>
<dbReference type="GO" id="GO:0005975">
    <property type="term" value="P:carbohydrate metabolic process"/>
    <property type="evidence" value="ECO:0007669"/>
    <property type="project" value="TreeGrafter"/>
</dbReference>
<dbReference type="InterPro" id="IPR019810">
    <property type="entry name" value="Citrate_synthase_AS"/>
</dbReference>
<feature type="active site" evidence="7">
    <location>
        <position position="315"/>
    </location>
</feature>
<dbReference type="GO" id="GO:0006099">
    <property type="term" value="P:tricarboxylic acid cycle"/>
    <property type="evidence" value="ECO:0007669"/>
    <property type="project" value="UniProtKB-UniPathway"/>
</dbReference>
<dbReference type="CDD" id="cd06118">
    <property type="entry name" value="citrate_synt_like_1"/>
    <property type="match status" value="1"/>
</dbReference>
<evidence type="ECO:0000256" key="3">
    <source>
        <dbReference type="ARBA" id="ARBA00022532"/>
    </source>
</evidence>
<evidence type="ECO:0000256" key="5">
    <source>
        <dbReference type="ARBA" id="ARBA00049288"/>
    </source>
</evidence>
<dbReference type="GO" id="GO:0005737">
    <property type="term" value="C:cytoplasm"/>
    <property type="evidence" value="ECO:0007669"/>
    <property type="project" value="InterPro"/>
</dbReference>
<accession>A0A7C5QED1</accession>
<proteinExistence type="inferred from homology"/>
<dbReference type="InterPro" id="IPR036969">
    <property type="entry name" value="Citrate_synthase_sf"/>
</dbReference>
<dbReference type="InterPro" id="IPR016142">
    <property type="entry name" value="Citrate_synth-like_lrg_a-sub"/>
</dbReference>
<dbReference type="UniPathway" id="UPA00223"/>
<sequence>MTNVAVHKGLDNIFIKHTALSNIEGDKGRLYYLGYPIEELAEYSTYEEVCFLLLNRRLPTKSELQDFARKLRKERNVPENVLKIIKELPRDAPMVSVLRASLDILSLYDGDAERNDVQAWMNVAVRIISKIATLVAAVYRLKKGLEPVDPNPSLSHSANFLYMSTGRLPTPLESKVMDVGFILHAEHELPASSTAALVVASTLSDLYSAISAGVSALKGPLHGGANERALEMLLEIGSPEKAEDYVDQQLSAGKKIMGFGHRVYKTFDPRAVIFKRYLELLSDAKKDYRFLHLANKLEEAVVRALGSKSVFPNIDLYSGPVFHLLGLEKEIFTPMFAAARSVGWIAHVLEYWEDNRLIRPRAVYVGPAPRRYVSLNERL</sequence>
<reference evidence="9" key="1">
    <citation type="journal article" date="2020" name="mSystems">
        <title>Genome- and Community-Level Interaction Insights into Carbon Utilization and Element Cycling Functions of Hydrothermarchaeota in Hydrothermal Sediment.</title>
        <authorList>
            <person name="Zhou Z."/>
            <person name="Liu Y."/>
            <person name="Xu W."/>
            <person name="Pan J."/>
            <person name="Luo Z.H."/>
            <person name="Li M."/>
        </authorList>
    </citation>
    <scope>NUCLEOTIDE SEQUENCE [LARGE SCALE GENOMIC DNA]</scope>
    <source>
        <strain evidence="9">SpSt-1056</strain>
    </source>
</reference>
<dbReference type="PRINTS" id="PR00143">
    <property type="entry name" value="CITRTSNTHASE"/>
</dbReference>
<dbReference type="InterPro" id="IPR002020">
    <property type="entry name" value="Citrate_synthase"/>
</dbReference>
<dbReference type="SUPFAM" id="SSF48256">
    <property type="entry name" value="Citrate synthase"/>
    <property type="match status" value="1"/>
</dbReference>
<dbReference type="Gene3D" id="1.10.230.10">
    <property type="entry name" value="Cytochrome P450-Terp, domain 2"/>
    <property type="match status" value="1"/>
</dbReference>
<dbReference type="InterPro" id="IPR024176">
    <property type="entry name" value="Citrate_synthase_bac-typ"/>
</dbReference>
<gene>
    <name evidence="9" type="ORF">ENM11_04665</name>
</gene>
<evidence type="ECO:0000256" key="1">
    <source>
        <dbReference type="ARBA" id="ARBA00005163"/>
    </source>
</evidence>
<comment type="catalytic activity">
    <reaction evidence="5 6">
        <text>oxaloacetate + acetyl-CoA + H2O = citrate + CoA + H(+)</text>
        <dbReference type="Rhea" id="RHEA:16845"/>
        <dbReference type="ChEBI" id="CHEBI:15377"/>
        <dbReference type="ChEBI" id="CHEBI:15378"/>
        <dbReference type="ChEBI" id="CHEBI:16452"/>
        <dbReference type="ChEBI" id="CHEBI:16947"/>
        <dbReference type="ChEBI" id="CHEBI:57287"/>
        <dbReference type="ChEBI" id="CHEBI:57288"/>
        <dbReference type="EC" id="2.3.3.16"/>
    </reaction>
</comment>
<evidence type="ECO:0000256" key="2">
    <source>
        <dbReference type="ARBA" id="ARBA00010566"/>
    </source>
</evidence>
<evidence type="ECO:0000256" key="4">
    <source>
        <dbReference type="ARBA" id="ARBA00022679"/>
    </source>
</evidence>
<organism evidence="9">
    <name type="scientific">Caldiarchaeum subterraneum</name>
    <dbReference type="NCBI Taxonomy" id="311458"/>
    <lineage>
        <taxon>Archaea</taxon>
        <taxon>Nitrososphaerota</taxon>
        <taxon>Candidatus Caldarchaeales</taxon>
        <taxon>Candidatus Caldarchaeaceae</taxon>
        <taxon>Candidatus Caldarchaeum</taxon>
    </lineage>
</organism>
<keyword evidence="3" id="KW-0816">Tricarboxylic acid cycle</keyword>
<dbReference type="EMBL" id="DRWN01000031">
    <property type="protein sequence ID" value="HHK68432.1"/>
    <property type="molecule type" value="Genomic_DNA"/>
</dbReference>
<dbReference type="PROSITE" id="PS00480">
    <property type="entry name" value="CITRATE_SYNTHASE"/>
    <property type="match status" value="1"/>
</dbReference>
<protein>
    <recommendedName>
        <fullName evidence="6 8">Citrate synthase</fullName>
        <ecNumber evidence="6">2.3.3.16</ecNumber>
    </recommendedName>
</protein>
<feature type="active site" evidence="7">
    <location>
        <position position="261"/>
    </location>
</feature>